<protein>
    <submittedName>
        <fullName evidence="3">Uncharacterized protein LOC113491621</fullName>
    </submittedName>
</protein>
<name>A0A7E5V9C6_TRINI</name>
<evidence type="ECO:0000256" key="1">
    <source>
        <dbReference type="SAM" id="SignalP"/>
    </source>
</evidence>
<keyword evidence="1" id="KW-0732">Signal</keyword>
<reference evidence="3" key="1">
    <citation type="submission" date="2025-08" db="UniProtKB">
        <authorList>
            <consortium name="RefSeq"/>
        </authorList>
    </citation>
    <scope>IDENTIFICATION</scope>
</reference>
<feature type="chain" id="PRO_5028924230" evidence="1">
    <location>
        <begin position="17"/>
        <end position="829"/>
    </location>
</feature>
<dbReference type="Proteomes" id="UP000322000">
    <property type="component" value="Chromosome 1"/>
</dbReference>
<evidence type="ECO:0000313" key="2">
    <source>
        <dbReference type="Proteomes" id="UP000322000"/>
    </source>
</evidence>
<evidence type="ECO:0000313" key="3">
    <source>
        <dbReference type="RefSeq" id="XP_026724880.1"/>
    </source>
</evidence>
<gene>
    <name evidence="3" type="primary">LOC113491621</name>
</gene>
<accession>A0A7E5V9C6</accession>
<dbReference type="KEGG" id="tnl:113491621"/>
<dbReference type="AlphaFoldDB" id="A0A7E5V9C6"/>
<proteinExistence type="predicted"/>
<keyword evidence="2" id="KW-1185">Reference proteome</keyword>
<dbReference type="GeneID" id="113491621"/>
<sequence length="829" mass="87965">MFKLVVLLSVAALAAAKPSVVAAPLAYTAVVPGSSSVSQYSSSVVHGSPAVYTAPAVYSAPTVYAAPSVYTAPSVYSAPAVYGVAALAQAPHSPAVVLDAVNGVPLDTPEVVAARTAHYQAKALSGVHHLRKRSVGLAPVAYSSVVSPVSYSSPLAYHSPVVSGYSTPVVSAYSSPVVSAYSPLAYSSVYPKAYSTSESSMAKTSIAQSSVAESSMTEAAVAITSVSMSPIPMTSVSRRNDSLDSRGQELEPVVPALRNIYRYAVIKQHPICLWNTLRFELSNKMIKLITLVSVMCNVRGQIFPLIYAAPSAVSHQSRIDIKHSPSFISSPLIYSPAATLYEHQKSIERPRQTVITPVFTSDTILTPVAVSFFHNLPLARALEHPISIDKVQQESAQDDSSMVQNMEALKENSQEIYGTIITEASNQRDQNTEDKQKVPDNNYVIVAYDDNNQVTTEVPKMDENQNPYYINIKSLRYRSTASVHLSSYNMLKLVVLCSVLAAAAASAPFAPLAYTAPLAYSTALLTPFGSNYRGPLSLAPGQPANILAADGRPLDTLDVNLDRSAHFTAKALNGGLHYLKKRSAPLIAPYASLAVTAPLAAYAAPLAYAAPIVAPSNYRGPLSLAPGQPANILAADGRPLDTLDVNLDRSAHYTAKALEGGLHYLKKRSAPFAAVTRVAYTSPLIAHSAPLAYSAPVVSHVAPISYAATPIAQYAGGLHFIKKRSAPFAPITRIGYTSPLIAHSAPLAYSAPVISPVTPISYAATPIAQYAGGLHFIKKRSAPFAPITRIAYTPTLVSHSAPHTFTAPFVSHAAPISYAAAPFAHYTHF</sequence>
<feature type="signal peptide" evidence="1">
    <location>
        <begin position="1"/>
        <end position="16"/>
    </location>
</feature>
<organism evidence="2 3">
    <name type="scientific">Trichoplusia ni</name>
    <name type="common">Cabbage looper</name>
    <dbReference type="NCBI Taxonomy" id="7111"/>
    <lineage>
        <taxon>Eukaryota</taxon>
        <taxon>Metazoa</taxon>
        <taxon>Ecdysozoa</taxon>
        <taxon>Arthropoda</taxon>
        <taxon>Hexapoda</taxon>
        <taxon>Insecta</taxon>
        <taxon>Pterygota</taxon>
        <taxon>Neoptera</taxon>
        <taxon>Endopterygota</taxon>
        <taxon>Lepidoptera</taxon>
        <taxon>Glossata</taxon>
        <taxon>Ditrysia</taxon>
        <taxon>Noctuoidea</taxon>
        <taxon>Noctuidae</taxon>
        <taxon>Plusiinae</taxon>
        <taxon>Trichoplusia</taxon>
    </lineage>
</organism>
<dbReference type="RefSeq" id="XP_026724880.1">
    <property type="nucleotide sequence ID" value="XM_026869079.1"/>
</dbReference>
<dbReference type="OrthoDB" id="7395552at2759"/>
<dbReference type="InParanoid" id="A0A7E5V9C6"/>